<dbReference type="STRING" id="216594.MMAR_4440"/>
<evidence type="ECO:0000259" key="2">
    <source>
        <dbReference type="Pfam" id="PF03235"/>
    </source>
</evidence>
<protein>
    <recommendedName>
        <fullName evidence="2">GmrSD restriction endonucleases N-terminal domain-containing protein</fullName>
    </recommendedName>
</protein>
<dbReference type="KEGG" id="mmi:MMAR_4440"/>
<sequence length="351" mass="39481">MADPRAMQKQLDDLRRKVDVDTYTITVRELLSMAEGRELHRAPTYQRKFRWDEETESRLVESLLLGLPVPNVFFATNEDGTWEVVDGLQRISTLIHFASQDEYQQKEIAKDSPLRLTGLRMLTEFENLTFEELPSPVKLAFTKRGIGVTALSDKSDPQTRFDTFERLNRGAVALSDQEVRACLNEGPLNSLLRELAENPQFVTLIKLQEKDKNNATLEEQVLKFFAYKHNRAAFTGSVRDFLNDWMAENGNTDKIDEFRADFERTVAAVWVAVGEQPFLRAKTSVTPKNELEAVLVAASEVLDQYGSLGTPSAGWPDDPELTAASTAGTNTKGKLRDRIDRAKVLLTPAAG</sequence>
<feature type="domain" description="GmrSD restriction endonucleases N-terminal" evidence="2">
    <location>
        <begin position="31"/>
        <end position="181"/>
    </location>
</feature>
<evidence type="ECO:0000313" key="3">
    <source>
        <dbReference type="EMBL" id="ACC42847.1"/>
    </source>
</evidence>
<name>B2HDG3_MYCMM</name>
<dbReference type="AlphaFoldDB" id="B2HDG3"/>
<dbReference type="InterPro" id="IPR004919">
    <property type="entry name" value="GmrSD_N"/>
</dbReference>
<dbReference type="OrthoDB" id="9787127at2"/>
<dbReference type="Pfam" id="PF03235">
    <property type="entry name" value="GmrSD_N"/>
    <property type="match status" value="1"/>
</dbReference>
<feature type="region of interest" description="Disordered" evidence="1">
    <location>
        <begin position="310"/>
        <end position="333"/>
    </location>
</feature>
<dbReference type="HOGENOM" id="CLU_038557_2_0_11"/>
<accession>B2HDG3</accession>
<evidence type="ECO:0000256" key="1">
    <source>
        <dbReference type="SAM" id="MobiDB-lite"/>
    </source>
</evidence>
<gene>
    <name evidence="3" type="ordered locus">MMAR_4440</name>
</gene>
<feature type="compositionally biased region" description="Polar residues" evidence="1">
    <location>
        <begin position="323"/>
        <end position="332"/>
    </location>
</feature>
<keyword evidence="4" id="KW-1185">Reference proteome</keyword>
<proteinExistence type="predicted"/>
<dbReference type="PANTHER" id="PTHR39639:SF1">
    <property type="entry name" value="DUF262 DOMAIN-CONTAINING PROTEIN"/>
    <property type="match status" value="1"/>
</dbReference>
<dbReference type="eggNOG" id="COG1479">
    <property type="taxonomic scope" value="Bacteria"/>
</dbReference>
<evidence type="ECO:0000313" key="4">
    <source>
        <dbReference type="Proteomes" id="UP000001190"/>
    </source>
</evidence>
<dbReference type="EMBL" id="CP000854">
    <property type="protein sequence ID" value="ACC42847.1"/>
    <property type="molecule type" value="Genomic_DNA"/>
</dbReference>
<organism evidence="3 4">
    <name type="scientific">Mycobacterium marinum (strain ATCC BAA-535 / M)</name>
    <dbReference type="NCBI Taxonomy" id="216594"/>
    <lineage>
        <taxon>Bacteria</taxon>
        <taxon>Bacillati</taxon>
        <taxon>Actinomycetota</taxon>
        <taxon>Actinomycetes</taxon>
        <taxon>Mycobacteriales</taxon>
        <taxon>Mycobacteriaceae</taxon>
        <taxon>Mycobacterium</taxon>
        <taxon>Mycobacterium ulcerans group</taxon>
    </lineage>
</organism>
<dbReference type="Proteomes" id="UP000001190">
    <property type="component" value="Chromosome"/>
</dbReference>
<dbReference type="PANTHER" id="PTHR39639">
    <property type="entry name" value="CHROMOSOME 16, WHOLE GENOME SHOTGUN SEQUENCE"/>
    <property type="match status" value="1"/>
</dbReference>
<reference evidence="3 4" key="1">
    <citation type="journal article" date="2008" name="Genome Res.">
        <title>Insights from the complete genome sequence of Mycobacterium marinum on the evolution of Mycobacterium tuberculosis.</title>
        <authorList>
            <person name="Stinear T.P."/>
            <person name="Seemann T."/>
            <person name="Harrison P.F."/>
            <person name="Jenkin G.A."/>
            <person name="Davies J.K."/>
            <person name="Johnson P.D."/>
            <person name="Abdellah Z."/>
            <person name="Arrowsmith C."/>
            <person name="Chillingworth T."/>
            <person name="Churcher C."/>
            <person name="Clarke K."/>
            <person name="Cronin A."/>
            <person name="Davis P."/>
            <person name="Goodhead I."/>
            <person name="Holroyd N."/>
            <person name="Jagels K."/>
            <person name="Lord A."/>
            <person name="Moule S."/>
            <person name="Mungall K."/>
            <person name="Norbertczak H."/>
            <person name="Quail M.A."/>
            <person name="Rabbinowitsch E."/>
            <person name="Walker D."/>
            <person name="White B."/>
            <person name="Whitehead S."/>
            <person name="Small P.L."/>
            <person name="Brosch R."/>
            <person name="Ramakrishnan L."/>
            <person name="Fischbach M.A."/>
            <person name="Parkhill J."/>
            <person name="Cole S.T."/>
        </authorList>
    </citation>
    <scope>NUCLEOTIDE SEQUENCE [LARGE SCALE GENOMIC DNA]</scope>
    <source>
        <strain evidence="4">ATCC BAA-535 / M</strain>
    </source>
</reference>
<dbReference type="RefSeq" id="WP_012395997.1">
    <property type="nucleotide sequence ID" value="NC_010612.1"/>
</dbReference>